<dbReference type="Proteomes" id="UP000784435">
    <property type="component" value="Unassembled WGS sequence"/>
</dbReference>
<dbReference type="InterPro" id="IPR023908">
    <property type="entry name" value="xxxLxxG_rpt"/>
</dbReference>
<dbReference type="PANTHER" id="PTHR43077:SF10">
    <property type="entry name" value="TRANSPORT PERMEASE PROTEIN"/>
    <property type="match status" value="1"/>
</dbReference>
<evidence type="ECO:0000256" key="4">
    <source>
        <dbReference type="ARBA" id="ARBA00023136"/>
    </source>
</evidence>
<dbReference type="NCBIfam" id="TIGR03057">
    <property type="entry name" value="xxxLxxG_by_4"/>
    <property type="match status" value="3"/>
</dbReference>
<keyword evidence="2 6" id="KW-0812">Transmembrane</keyword>
<feature type="region of interest" description="Disordered" evidence="5">
    <location>
        <begin position="321"/>
        <end position="376"/>
    </location>
</feature>
<keyword evidence="3 6" id="KW-1133">Transmembrane helix</keyword>
<dbReference type="GO" id="GO:0016020">
    <property type="term" value="C:membrane"/>
    <property type="evidence" value="ECO:0007669"/>
    <property type="project" value="UniProtKB-SubCell"/>
</dbReference>
<protein>
    <submittedName>
        <fullName evidence="7">YhgE/Pip family protein</fullName>
    </submittedName>
</protein>
<comment type="subcellular location">
    <subcellularLocation>
        <location evidence="1">Membrane</location>
        <topology evidence="1">Multi-pass membrane protein</topology>
    </subcellularLocation>
</comment>
<feature type="compositionally biased region" description="Basic and acidic residues" evidence="5">
    <location>
        <begin position="358"/>
        <end position="376"/>
    </location>
</feature>
<evidence type="ECO:0000256" key="6">
    <source>
        <dbReference type="SAM" id="Phobius"/>
    </source>
</evidence>
<proteinExistence type="predicted"/>
<feature type="region of interest" description="Disordered" evidence="5">
    <location>
        <begin position="227"/>
        <end position="254"/>
    </location>
</feature>
<feature type="transmembrane region" description="Helical" evidence="6">
    <location>
        <begin position="20"/>
        <end position="39"/>
    </location>
</feature>
<reference evidence="7" key="1">
    <citation type="journal article" date="2021" name="PeerJ">
        <title>Extensive microbial diversity within the chicken gut microbiome revealed by metagenomics and culture.</title>
        <authorList>
            <person name="Gilroy R."/>
            <person name="Ravi A."/>
            <person name="Getino M."/>
            <person name="Pursley I."/>
            <person name="Horton D.L."/>
            <person name="Alikhan N.F."/>
            <person name="Baker D."/>
            <person name="Gharbi K."/>
            <person name="Hall N."/>
            <person name="Watson M."/>
            <person name="Adriaenssens E.M."/>
            <person name="Foster-Nyarko E."/>
            <person name="Jarju S."/>
            <person name="Secka A."/>
            <person name="Antonio M."/>
            <person name="Oren A."/>
            <person name="Chaudhuri R.R."/>
            <person name="La Ragione R."/>
            <person name="Hildebrand F."/>
            <person name="Pallen M.J."/>
        </authorList>
    </citation>
    <scope>NUCLEOTIDE SEQUENCE</scope>
    <source>
        <strain evidence="7">ChiGjej5B5-7349</strain>
    </source>
</reference>
<name>A0A921SPA7_9MICO</name>
<evidence type="ECO:0000256" key="2">
    <source>
        <dbReference type="ARBA" id="ARBA00022692"/>
    </source>
</evidence>
<feature type="compositionally biased region" description="Basic and acidic residues" evidence="5">
    <location>
        <begin position="322"/>
        <end position="338"/>
    </location>
</feature>
<comment type="caution">
    <text evidence="7">The sequence shown here is derived from an EMBL/GenBank/DDBJ whole genome shotgun (WGS) entry which is preliminary data.</text>
</comment>
<dbReference type="PANTHER" id="PTHR43077">
    <property type="entry name" value="TRANSPORT PERMEASE YVFS-RELATED"/>
    <property type="match status" value="1"/>
</dbReference>
<feature type="non-terminal residue" evidence="7">
    <location>
        <position position="376"/>
    </location>
</feature>
<dbReference type="InterPro" id="IPR051328">
    <property type="entry name" value="T7SS_ABC-Transporter"/>
</dbReference>
<feature type="region of interest" description="Disordered" evidence="5">
    <location>
        <begin position="58"/>
        <end position="88"/>
    </location>
</feature>
<dbReference type="InterPro" id="IPR017500">
    <property type="entry name" value="Phage_infect_YhgE_N"/>
</dbReference>
<feature type="compositionally biased region" description="Basic and acidic residues" evidence="5">
    <location>
        <begin position="241"/>
        <end position="254"/>
    </location>
</feature>
<dbReference type="Gene3D" id="3.40.1710.10">
    <property type="entry name" value="abc type-2 transporter like domain"/>
    <property type="match status" value="1"/>
</dbReference>
<keyword evidence="4 6" id="KW-0472">Membrane</keyword>
<gene>
    <name evidence="7" type="ORF">K8V08_09840</name>
</gene>
<sequence>MFTLPWLEMSRFTHSTLSKAAIVAILIVPTLYAGLYLTANWAPTENLDRLDAAVVNLDTGADAPSPTGEADDAESAQDAQEGGTGEDADRLEVGDELTRTLTEDGDAGFTWVESDVDDAASGLASGTYAATLTIPSDFSERIASSGGDDPEKAGLTLQTNDAYSFIVGQVANTILQQLNTNLNSDITAEYLDQVYIGFNDIHENIAEAADGASELHDGAVELEDGAGRLSDGAGELASGTRDLKDGTEQARDGSRELADGAGALVDGLDQAHDSSGQLSDGASAVADGTGQLADGADSIVSRVDDVADRAEEILDHATSGLDRARDDLDEASDARDEMAQDIDDLAERYPDDPAVQRLAERADEFGDDLDRAGDRA</sequence>
<accession>A0A921SPA7</accession>
<evidence type="ECO:0000313" key="8">
    <source>
        <dbReference type="Proteomes" id="UP000784435"/>
    </source>
</evidence>
<feature type="region of interest" description="Disordered" evidence="5">
    <location>
        <begin position="267"/>
        <end position="290"/>
    </location>
</feature>
<organism evidence="7 8">
    <name type="scientific">Brevibacterium senegalense</name>
    <dbReference type="NCBI Taxonomy" id="1033736"/>
    <lineage>
        <taxon>Bacteria</taxon>
        <taxon>Bacillati</taxon>
        <taxon>Actinomycetota</taxon>
        <taxon>Actinomycetes</taxon>
        <taxon>Micrococcales</taxon>
        <taxon>Brevibacteriaceae</taxon>
        <taxon>Brevibacterium</taxon>
    </lineage>
</organism>
<evidence type="ECO:0000256" key="1">
    <source>
        <dbReference type="ARBA" id="ARBA00004141"/>
    </source>
</evidence>
<evidence type="ECO:0000256" key="3">
    <source>
        <dbReference type="ARBA" id="ARBA00022989"/>
    </source>
</evidence>
<dbReference type="EMBL" id="DYUK01000212">
    <property type="protein sequence ID" value="HJG80697.1"/>
    <property type="molecule type" value="Genomic_DNA"/>
</dbReference>
<evidence type="ECO:0000256" key="5">
    <source>
        <dbReference type="SAM" id="MobiDB-lite"/>
    </source>
</evidence>
<dbReference type="Gene3D" id="1.10.287.950">
    <property type="entry name" value="Methyl-accepting chemotaxis protein"/>
    <property type="match status" value="1"/>
</dbReference>
<dbReference type="AlphaFoldDB" id="A0A921SPA7"/>
<dbReference type="NCBIfam" id="TIGR03061">
    <property type="entry name" value="pip_yhgE_Nterm"/>
    <property type="match status" value="1"/>
</dbReference>
<evidence type="ECO:0000313" key="7">
    <source>
        <dbReference type="EMBL" id="HJG80697.1"/>
    </source>
</evidence>
<reference evidence="7" key="2">
    <citation type="submission" date="2021-09" db="EMBL/GenBank/DDBJ databases">
        <authorList>
            <person name="Gilroy R."/>
        </authorList>
    </citation>
    <scope>NUCLEOTIDE SEQUENCE</scope>
    <source>
        <strain evidence="7">ChiGjej5B5-7349</strain>
    </source>
</reference>